<accession>A0ABS6XL07</accession>
<feature type="domain" description="HTH cro/C1-type" evidence="1">
    <location>
        <begin position="18"/>
        <end position="90"/>
    </location>
</feature>
<sequence>MTTKRLARTAERQELSDFVRHCRQQASPESFGLQATGRRRTSGLRREEVATLAGVGLTWYTWFEQGRAINVSDDFLSRLARGLRLDRAEREHLYALAGHVPLSRGEEQGGAPPAVVSMIRTLPDPAYVMNSRWDVLAFNDAAARLFPAMREDDPNMLRIVFFSARYREIVRDWRHSAKLMFLKARHDYLTGGRDPLLRCLLDRIMDDFPVARDWWREPEIVRIGNTEKELSQASGGWRRYDLSVLLYEGRPEIRIIVYARKDTDAVLMS</sequence>
<organism evidence="2 3">
    <name type="scientific">Stakelama flava</name>
    <dbReference type="NCBI Taxonomy" id="2860338"/>
    <lineage>
        <taxon>Bacteria</taxon>
        <taxon>Pseudomonadati</taxon>
        <taxon>Pseudomonadota</taxon>
        <taxon>Alphaproteobacteria</taxon>
        <taxon>Sphingomonadales</taxon>
        <taxon>Sphingomonadaceae</taxon>
        <taxon>Stakelama</taxon>
    </lineage>
</organism>
<dbReference type="EMBL" id="JAHWZX010000003">
    <property type="protein sequence ID" value="MBW4330090.1"/>
    <property type="molecule type" value="Genomic_DNA"/>
</dbReference>
<dbReference type="Pfam" id="PF13560">
    <property type="entry name" value="HTH_31"/>
    <property type="match status" value="1"/>
</dbReference>
<reference evidence="2 3" key="1">
    <citation type="submission" date="2021-07" db="EMBL/GenBank/DDBJ databases">
        <title>Stakelama flava sp. nov., a novel endophytic bacterium isolated from branch of Kandelia candel.</title>
        <authorList>
            <person name="Tuo L."/>
        </authorList>
    </citation>
    <scope>NUCLEOTIDE SEQUENCE [LARGE SCALE GENOMIC DNA]</scope>
    <source>
        <strain evidence="2 3">CBK3Z-3</strain>
    </source>
</reference>
<proteinExistence type="predicted"/>
<dbReference type="Pfam" id="PF17765">
    <property type="entry name" value="MLTR_LBD"/>
    <property type="match status" value="1"/>
</dbReference>
<protein>
    <submittedName>
        <fullName evidence="2">Helix-turn-helix transcriptional regulator</fullName>
    </submittedName>
</protein>
<dbReference type="RefSeq" id="WP_219237204.1">
    <property type="nucleotide sequence ID" value="NZ_JAHWZX010000003.1"/>
</dbReference>
<comment type="caution">
    <text evidence="2">The sequence shown here is derived from an EMBL/GenBank/DDBJ whole genome shotgun (WGS) entry which is preliminary data.</text>
</comment>
<gene>
    <name evidence="2" type="ORF">KY084_04280</name>
</gene>
<dbReference type="PANTHER" id="PTHR35010">
    <property type="entry name" value="BLL4672 PROTEIN-RELATED"/>
    <property type="match status" value="1"/>
</dbReference>
<evidence type="ECO:0000313" key="3">
    <source>
        <dbReference type="Proteomes" id="UP001197214"/>
    </source>
</evidence>
<dbReference type="CDD" id="cd00093">
    <property type="entry name" value="HTH_XRE"/>
    <property type="match status" value="1"/>
</dbReference>
<dbReference type="SMART" id="SM00530">
    <property type="entry name" value="HTH_XRE"/>
    <property type="match status" value="1"/>
</dbReference>
<dbReference type="InterPro" id="IPR041413">
    <property type="entry name" value="MLTR_LBD"/>
</dbReference>
<evidence type="ECO:0000313" key="2">
    <source>
        <dbReference type="EMBL" id="MBW4330090.1"/>
    </source>
</evidence>
<dbReference type="InterPro" id="IPR001387">
    <property type="entry name" value="Cro/C1-type_HTH"/>
</dbReference>
<evidence type="ECO:0000259" key="1">
    <source>
        <dbReference type="SMART" id="SM00530"/>
    </source>
</evidence>
<keyword evidence="3" id="KW-1185">Reference proteome</keyword>
<dbReference type="Proteomes" id="UP001197214">
    <property type="component" value="Unassembled WGS sequence"/>
</dbReference>
<name>A0ABS6XL07_9SPHN</name>